<name>A0A2I0VSJ0_9ASPA</name>
<feature type="transmembrane region" description="Helical" evidence="8">
    <location>
        <begin position="21"/>
        <end position="40"/>
    </location>
</feature>
<evidence type="ECO:0000313" key="9">
    <source>
        <dbReference type="EMBL" id="PKU66371.1"/>
    </source>
</evidence>
<keyword evidence="7 8" id="KW-0472">Membrane</keyword>
<evidence type="ECO:0000256" key="6">
    <source>
        <dbReference type="ARBA" id="ARBA00023034"/>
    </source>
</evidence>
<proteinExistence type="predicted"/>
<evidence type="ECO:0000256" key="2">
    <source>
        <dbReference type="ARBA" id="ARBA00022676"/>
    </source>
</evidence>
<keyword evidence="6" id="KW-0333">Golgi apparatus</keyword>
<dbReference type="GO" id="GO:0016757">
    <property type="term" value="F:glycosyltransferase activity"/>
    <property type="evidence" value="ECO:0007669"/>
    <property type="project" value="UniProtKB-KW"/>
</dbReference>
<dbReference type="Proteomes" id="UP000233837">
    <property type="component" value="Unassembled WGS sequence"/>
</dbReference>
<evidence type="ECO:0000256" key="8">
    <source>
        <dbReference type="SAM" id="Phobius"/>
    </source>
</evidence>
<gene>
    <name evidence="9" type="primary">CSLC9</name>
    <name evidence="9" type="ORF">MA16_Dca009613</name>
</gene>
<protein>
    <submittedName>
        <fullName evidence="9">Putative xyloglucan glycosyltransferase 9</fullName>
    </submittedName>
</protein>
<dbReference type="PANTHER" id="PTHR32044:SF80">
    <property type="entry name" value="XYLOGLUCAN GLYCOSYLTRANSFERASE 2-RELATED"/>
    <property type="match status" value="1"/>
</dbReference>
<dbReference type="EMBL" id="KZ503270">
    <property type="protein sequence ID" value="PKU66371.1"/>
    <property type="molecule type" value="Genomic_DNA"/>
</dbReference>
<accession>A0A2I0VSJ0</accession>
<feature type="transmembrane region" description="Helical" evidence="8">
    <location>
        <begin position="46"/>
        <end position="64"/>
    </location>
</feature>
<reference evidence="9 10" key="1">
    <citation type="journal article" date="2016" name="Sci. Rep.">
        <title>The Dendrobium catenatum Lindl. genome sequence provides insights into polysaccharide synthase, floral development and adaptive evolution.</title>
        <authorList>
            <person name="Zhang G.Q."/>
            <person name="Xu Q."/>
            <person name="Bian C."/>
            <person name="Tsai W.C."/>
            <person name="Yeh C.M."/>
            <person name="Liu K.W."/>
            <person name="Yoshida K."/>
            <person name="Zhang L.S."/>
            <person name="Chang S.B."/>
            <person name="Chen F."/>
            <person name="Shi Y."/>
            <person name="Su Y.Y."/>
            <person name="Zhang Y.Q."/>
            <person name="Chen L.J."/>
            <person name="Yin Y."/>
            <person name="Lin M."/>
            <person name="Huang H."/>
            <person name="Deng H."/>
            <person name="Wang Z.W."/>
            <person name="Zhu S.L."/>
            <person name="Zhao X."/>
            <person name="Deng C."/>
            <person name="Niu S.C."/>
            <person name="Huang J."/>
            <person name="Wang M."/>
            <person name="Liu G.H."/>
            <person name="Yang H.J."/>
            <person name="Xiao X.J."/>
            <person name="Hsiao Y.Y."/>
            <person name="Wu W.L."/>
            <person name="Chen Y.Y."/>
            <person name="Mitsuda N."/>
            <person name="Ohme-Takagi M."/>
            <person name="Luo Y.B."/>
            <person name="Van de Peer Y."/>
            <person name="Liu Z.J."/>
        </authorList>
    </citation>
    <scope>NUCLEOTIDE SEQUENCE [LARGE SCALE GENOMIC DNA]</scope>
    <source>
        <tissue evidence="9">The whole plant</tissue>
    </source>
</reference>
<evidence type="ECO:0000256" key="4">
    <source>
        <dbReference type="ARBA" id="ARBA00022692"/>
    </source>
</evidence>
<keyword evidence="3 9" id="KW-0808">Transferase</keyword>
<sequence>MQIALWKKMNLIFLFFLLRKFILPFYSFTLFCIVLPMTIFVPEAELPTWLICYVPAIMSFLKILRRSLFSSSPTSCLRIRRSKKSGRSSDGDPNHRHDLRSMKKAETDLLWKEPTKKKHNRIYRKELLLAFLLLALDRRRPQLARCSRDALLLLALSRCRLFGRWSRPDRRAD</sequence>
<dbReference type="GO" id="GO:0000139">
    <property type="term" value="C:Golgi membrane"/>
    <property type="evidence" value="ECO:0007669"/>
    <property type="project" value="UniProtKB-SubCell"/>
</dbReference>
<comment type="subcellular location">
    <subcellularLocation>
        <location evidence="1">Golgi apparatus membrane</location>
    </subcellularLocation>
</comment>
<evidence type="ECO:0000313" key="10">
    <source>
        <dbReference type="Proteomes" id="UP000233837"/>
    </source>
</evidence>
<evidence type="ECO:0000256" key="5">
    <source>
        <dbReference type="ARBA" id="ARBA00022989"/>
    </source>
</evidence>
<dbReference type="PANTHER" id="PTHR32044">
    <property type="entry name" value="GLUCOMANNAN 4-BETA-MANNOSYLTRANSFERASE 9"/>
    <property type="match status" value="1"/>
</dbReference>
<evidence type="ECO:0000256" key="7">
    <source>
        <dbReference type="ARBA" id="ARBA00023136"/>
    </source>
</evidence>
<keyword evidence="10" id="KW-1185">Reference proteome</keyword>
<dbReference type="STRING" id="906689.A0A2I0VSJ0"/>
<dbReference type="AlphaFoldDB" id="A0A2I0VSJ0"/>
<keyword evidence="2" id="KW-0328">Glycosyltransferase</keyword>
<organism evidence="9 10">
    <name type="scientific">Dendrobium catenatum</name>
    <dbReference type="NCBI Taxonomy" id="906689"/>
    <lineage>
        <taxon>Eukaryota</taxon>
        <taxon>Viridiplantae</taxon>
        <taxon>Streptophyta</taxon>
        <taxon>Embryophyta</taxon>
        <taxon>Tracheophyta</taxon>
        <taxon>Spermatophyta</taxon>
        <taxon>Magnoliopsida</taxon>
        <taxon>Liliopsida</taxon>
        <taxon>Asparagales</taxon>
        <taxon>Orchidaceae</taxon>
        <taxon>Epidendroideae</taxon>
        <taxon>Malaxideae</taxon>
        <taxon>Dendrobiinae</taxon>
        <taxon>Dendrobium</taxon>
    </lineage>
</organism>
<evidence type="ECO:0000256" key="1">
    <source>
        <dbReference type="ARBA" id="ARBA00004394"/>
    </source>
</evidence>
<keyword evidence="4 8" id="KW-0812">Transmembrane</keyword>
<evidence type="ECO:0000256" key="3">
    <source>
        <dbReference type="ARBA" id="ARBA00022679"/>
    </source>
</evidence>
<reference evidence="9 10" key="2">
    <citation type="journal article" date="2017" name="Nature">
        <title>The Apostasia genome and the evolution of orchids.</title>
        <authorList>
            <person name="Zhang G.Q."/>
            <person name="Liu K.W."/>
            <person name="Li Z."/>
            <person name="Lohaus R."/>
            <person name="Hsiao Y.Y."/>
            <person name="Niu S.C."/>
            <person name="Wang J.Y."/>
            <person name="Lin Y.C."/>
            <person name="Xu Q."/>
            <person name="Chen L.J."/>
            <person name="Yoshida K."/>
            <person name="Fujiwara S."/>
            <person name="Wang Z.W."/>
            <person name="Zhang Y.Q."/>
            <person name="Mitsuda N."/>
            <person name="Wang M."/>
            <person name="Liu G.H."/>
            <person name="Pecoraro L."/>
            <person name="Huang H.X."/>
            <person name="Xiao X.J."/>
            <person name="Lin M."/>
            <person name="Wu X.Y."/>
            <person name="Wu W.L."/>
            <person name="Chen Y.Y."/>
            <person name="Chang S.B."/>
            <person name="Sakamoto S."/>
            <person name="Ohme-Takagi M."/>
            <person name="Yagi M."/>
            <person name="Zeng S.J."/>
            <person name="Shen C.Y."/>
            <person name="Yeh C.M."/>
            <person name="Luo Y.B."/>
            <person name="Tsai W.C."/>
            <person name="Van de Peer Y."/>
            <person name="Liu Z.J."/>
        </authorList>
    </citation>
    <scope>NUCLEOTIDE SEQUENCE [LARGE SCALE GENOMIC DNA]</scope>
    <source>
        <tissue evidence="9">The whole plant</tissue>
    </source>
</reference>
<keyword evidence="5 8" id="KW-1133">Transmembrane helix</keyword>